<dbReference type="AlphaFoldDB" id="A0A9W8I8H6"/>
<organism evidence="4 5">
    <name type="scientific">Coemansia brasiliensis</name>
    <dbReference type="NCBI Taxonomy" id="2650707"/>
    <lineage>
        <taxon>Eukaryota</taxon>
        <taxon>Fungi</taxon>
        <taxon>Fungi incertae sedis</taxon>
        <taxon>Zoopagomycota</taxon>
        <taxon>Kickxellomycotina</taxon>
        <taxon>Kickxellomycetes</taxon>
        <taxon>Kickxellales</taxon>
        <taxon>Kickxellaceae</taxon>
        <taxon>Coemansia</taxon>
    </lineage>
</organism>
<sequence>MLDYFSLVNLHVDTELPCQVIEDGLTVATNEDYPKSELEKYTGILLQRFVYTDQDRCSLKATCLAIGLLKTFGRQLNDGGEIATQRALYSLLNLAHTYYTSNSTNNEDYKSELCSEALTCIANSMLLQPECVAFVAKEQSIDLIIEILDAGKTNSTIAFLCSRCLLLSINTKECARHCVEQHQLQAMLAAVATLYLAPSSTTRFTSQQVLTEILKAALSLCAYSMQYTAEEQKSTMKDESFSSEQAIKFASLLKVSLTVLETSQLEDYHLSGAAKQAIAIAMYFSTCQPKEIEKLWLPEDNMWVRVNALYSLFKSIVIHLVDKPSSSSNGESTGLDFASSSYQNELTPLALVLMRLAAEHSEIRRRLFEDVYPDGTIDFSELPENRSGMSAKLVRLMRNPQGGMLPAAIGDLILALLGHNIKQFIMAVGYGNAAGYMVARNIEIPADIIDSVNENSNEADAVDPVTGRYWSQEDINHELANMTDEEKEREAERLFVLFERLNKTGVIKVENPLRSAVEKGRFQELDSDESEAS</sequence>
<evidence type="ECO:0000313" key="5">
    <source>
        <dbReference type="Proteomes" id="UP001139887"/>
    </source>
</evidence>
<dbReference type="EMBL" id="JANBUW010000130">
    <property type="protein sequence ID" value="KAJ2848824.1"/>
    <property type="molecule type" value="Genomic_DNA"/>
</dbReference>
<dbReference type="PANTHER" id="PTHR12425:SF5">
    <property type="entry name" value="SYNEMBRYN"/>
    <property type="match status" value="1"/>
</dbReference>
<dbReference type="GO" id="GO:0005737">
    <property type="term" value="C:cytoplasm"/>
    <property type="evidence" value="ECO:0007669"/>
    <property type="project" value="TreeGrafter"/>
</dbReference>
<reference evidence="4" key="1">
    <citation type="submission" date="2022-07" db="EMBL/GenBank/DDBJ databases">
        <title>Phylogenomic reconstructions and comparative analyses of Kickxellomycotina fungi.</title>
        <authorList>
            <person name="Reynolds N.K."/>
            <person name="Stajich J.E."/>
            <person name="Barry K."/>
            <person name="Grigoriev I.V."/>
            <person name="Crous P."/>
            <person name="Smith M.E."/>
        </authorList>
    </citation>
    <scope>NUCLEOTIDE SEQUENCE</scope>
    <source>
        <strain evidence="4">NRRL 1566</strain>
    </source>
</reference>
<keyword evidence="2" id="KW-0344">Guanine-nucleotide releasing factor</keyword>
<dbReference type="InterPro" id="IPR019318">
    <property type="entry name" value="Gua_nucleotide_exch_fac_Ric8"/>
</dbReference>
<keyword evidence="5" id="KW-1185">Reference proteome</keyword>
<evidence type="ECO:0008006" key="6">
    <source>
        <dbReference type="Google" id="ProtNLM"/>
    </source>
</evidence>
<dbReference type="GO" id="GO:0005085">
    <property type="term" value="F:guanyl-nucleotide exchange factor activity"/>
    <property type="evidence" value="ECO:0007669"/>
    <property type="project" value="UniProtKB-KW"/>
</dbReference>
<dbReference type="Proteomes" id="UP001139887">
    <property type="component" value="Unassembled WGS sequence"/>
</dbReference>
<evidence type="ECO:0000256" key="2">
    <source>
        <dbReference type="ARBA" id="ARBA00022658"/>
    </source>
</evidence>
<dbReference type="GO" id="GO:0001965">
    <property type="term" value="F:G-protein alpha-subunit binding"/>
    <property type="evidence" value="ECO:0007669"/>
    <property type="project" value="TreeGrafter"/>
</dbReference>
<evidence type="ECO:0000313" key="4">
    <source>
        <dbReference type="EMBL" id="KAJ2848824.1"/>
    </source>
</evidence>
<evidence type="ECO:0000256" key="1">
    <source>
        <dbReference type="ARBA" id="ARBA00009049"/>
    </source>
</evidence>
<dbReference type="GO" id="GO:0007186">
    <property type="term" value="P:G protein-coupled receptor signaling pathway"/>
    <property type="evidence" value="ECO:0007669"/>
    <property type="project" value="TreeGrafter"/>
</dbReference>
<name>A0A9W8I8H6_9FUNG</name>
<gene>
    <name evidence="4" type="ORF">IWW36_003058</name>
</gene>
<accession>A0A9W8I8H6</accession>
<dbReference type="Pfam" id="PF10165">
    <property type="entry name" value="Ric8"/>
    <property type="match status" value="1"/>
</dbReference>
<keyword evidence="3" id="KW-0143">Chaperone</keyword>
<proteinExistence type="inferred from homology"/>
<dbReference type="OrthoDB" id="5585685at2759"/>
<evidence type="ECO:0000256" key="3">
    <source>
        <dbReference type="ARBA" id="ARBA00023186"/>
    </source>
</evidence>
<comment type="similarity">
    <text evidence="1">Belongs to the synembryn family.</text>
</comment>
<protein>
    <recommendedName>
        <fullName evidence="6">Synembryn</fullName>
    </recommendedName>
</protein>
<dbReference type="PANTHER" id="PTHR12425">
    <property type="entry name" value="SYNEMBRYN"/>
    <property type="match status" value="1"/>
</dbReference>
<comment type="caution">
    <text evidence="4">The sequence shown here is derived from an EMBL/GenBank/DDBJ whole genome shotgun (WGS) entry which is preliminary data.</text>
</comment>